<name>A0ABN3JW28_9ACTN</name>
<evidence type="ECO:0000313" key="1">
    <source>
        <dbReference type="EMBL" id="GAA2442013.1"/>
    </source>
</evidence>
<gene>
    <name evidence="1" type="ORF">GCM10010405_26850</name>
</gene>
<proteinExistence type="predicted"/>
<dbReference type="InterPro" id="IPR046300">
    <property type="entry name" value="DUF6415"/>
</dbReference>
<evidence type="ECO:0000313" key="2">
    <source>
        <dbReference type="Proteomes" id="UP001501638"/>
    </source>
</evidence>
<dbReference type="Proteomes" id="UP001501638">
    <property type="component" value="Unassembled WGS sequence"/>
</dbReference>
<organism evidence="1 2">
    <name type="scientific">Streptomyces macrosporus</name>
    <dbReference type="NCBI Taxonomy" id="44032"/>
    <lineage>
        <taxon>Bacteria</taxon>
        <taxon>Bacillati</taxon>
        <taxon>Actinomycetota</taxon>
        <taxon>Actinomycetes</taxon>
        <taxon>Kitasatosporales</taxon>
        <taxon>Streptomycetaceae</taxon>
        <taxon>Streptomyces</taxon>
    </lineage>
</organism>
<dbReference type="EMBL" id="BAAASZ010000020">
    <property type="protein sequence ID" value="GAA2442013.1"/>
    <property type="molecule type" value="Genomic_DNA"/>
</dbReference>
<protein>
    <submittedName>
        <fullName evidence="1">Uncharacterized protein</fullName>
    </submittedName>
</protein>
<sequence length="125" mass="13711">MPTTPDATPPTAGGPVDTAAIQHTIRRALAHGSASPRHEDLVELGTLLRGHIRLLLPIARARMEAMPPAATERLRHRTRLAWIGNQLGCGLGDELPSARRQVRSLALDCRWLLRQLPGRDRKATP</sequence>
<dbReference type="Pfam" id="PF19979">
    <property type="entry name" value="DUF6415"/>
    <property type="match status" value="1"/>
</dbReference>
<dbReference type="RefSeq" id="WP_344322514.1">
    <property type="nucleotide sequence ID" value="NZ_BAAASZ010000020.1"/>
</dbReference>
<keyword evidence="2" id="KW-1185">Reference proteome</keyword>
<accession>A0ABN3JW28</accession>
<comment type="caution">
    <text evidence="1">The sequence shown here is derived from an EMBL/GenBank/DDBJ whole genome shotgun (WGS) entry which is preliminary data.</text>
</comment>
<reference evidence="1 2" key="1">
    <citation type="journal article" date="2019" name="Int. J. Syst. Evol. Microbiol.">
        <title>The Global Catalogue of Microorganisms (GCM) 10K type strain sequencing project: providing services to taxonomists for standard genome sequencing and annotation.</title>
        <authorList>
            <consortium name="The Broad Institute Genomics Platform"/>
            <consortium name="The Broad Institute Genome Sequencing Center for Infectious Disease"/>
            <person name="Wu L."/>
            <person name="Ma J."/>
        </authorList>
    </citation>
    <scope>NUCLEOTIDE SEQUENCE [LARGE SCALE GENOMIC DNA]</scope>
    <source>
        <strain evidence="1 2">JCM 6305</strain>
    </source>
</reference>